<organism evidence="10 11">
    <name type="scientific">Ensete ventricosum</name>
    <name type="common">Abyssinian banana</name>
    <name type="synonym">Musa ensete</name>
    <dbReference type="NCBI Taxonomy" id="4639"/>
    <lineage>
        <taxon>Eukaryota</taxon>
        <taxon>Viridiplantae</taxon>
        <taxon>Streptophyta</taxon>
        <taxon>Embryophyta</taxon>
        <taxon>Tracheophyta</taxon>
        <taxon>Spermatophyta</taxon>
        <taxon>Magnoliopsida</taxon>
        <taxon>Liliopsida</taxon>
        <taxon>Zingiberales</taxon>
        <taxon>Musaceae</taxon>
        <taxon>Ensete</taxon>
    </lineage>
</organism>
<dbReference type="SMART" id="SM00717">
    <property type="entry name" value="SANT"/>
    <property type="match status" value="2"/>
</dbReference>
<dbReference type="InterPro" id="IPR001005">
    <property type="entry name" value="SANT/Myb"/>
</dbReference>
<dbReference type="Proteomes" id="UP001222027">
    <property type="component" value="Unassembled WGS sequence"/>
</dbReference>
<sequence>MGRRPCCSKEGLTRGAWSAQEDQILTDYITTHGEGKWRDLPERAGLKRCGKSCRLRWLNYLRPDIKRGNITEDEENLILRLHALLGNRWSLIAGRLPGRTDNEIKNYWNTHLSKKASPQRCIRGSSERKENKKGETSEEGGVKARDGQPSQVIRTTAVRCNKVYFPPLREEPPPTDELTHHNESPSSLVPRDADPVGFLADFGMDELMSSLEDDGFLQRCIDEAYDDCNFDSLWFRDAMQQDVREGSTGYPESHAAIELERLASPMDYEEGEQNN</sequence>
<dbReference type="GO" id="GO:0003677">
    <property type="term" value="F:DNA binding"/>
    <property type="evidence" value="ECO:0007669"/>
    <property type="project" value="UniProtKB-KW"/>
</dbReference>
<proteinExistence type="predicted"/>
<reference evidence="10 11" key="1">
    <citation type="submission" date="2022-12" db="EMBL/GenBank/DDBJ databases">
        <title>Chromosome-scale assembly of the Ensete ventricosum genome.</title>
        <authorList>
            <person name="Dussert Y."/>
            <person name="Stocks J."/>
            <person name="Wendawek A."/>
            <person name="Woldeyes F."/>
            <person name="Nichols R.A."/>
            <person name="Borrell J.S."/>
        </authorList>
    </citation>
    <scope>NUCLEOTIDE SEQUENCE [LARGE SCALE GENOMIC DNA]</scope>
    <source>
        <strain evidence="11">cv. Maze</strain>
        <tissue evidence="10">Seeds</tissue>
    </source>
</reference>
<dbReference type="EMBL" id="JAQQAF010000007">
    <property type="protein sequence ID" value="KAJ8471906.1"/>
    <property type="molecule type" value="Genomic_DNA"/>
</dbReference>
<evidence type="ECO:0000313" key="11">
    <source>
        <dbReference type="Proteomes" id="UP001222027"/>
    </source>
</evidence>
<evidence type="ECO:0000256" key="6">
    <source>
        <dbReference type="ARBA" id="ARBA00023242"/>
    </source>
</evidence>
<feature type="domain" description="Myb-like" evidence="8">
    <location>
        <begin position="9"/>
        <end position="61"/>
    </location>
</feature>
<evidence type="ECO:0000256" key="1">
    <source>
        <dbReference type="ARBA" id="ARBA00004123"/>
    </source>
</evidence>
<keyword evidence="11" id="KW-1185">Reference proteome</keyword>
<gene>
    <name evidence="10" type="ORF">OPV22_026249</name>
</gene>
<comment type="subcellular location">
    <subcellularLocation>
        <location evidence="1">Nucleus</location>
    </subcellularLocation>
</comment>
<dbReference type="Pfam" id="PF00249">
    <property type="entry name" value="Myb_DNA-binding"/>
    <property type="match status" value="2"/>
</dbReference>
<dbReference type="Gene3D" id="1.10.10.60">
    <property type="entry name" value="Homeodomain-like"/>
    <property type="match status" value="2"/>
</dbReference>
<dbReference type="InterPro" id="IPR015495">
    <property type="entry name" value="Myb_TF_plants"/>
</dbReference>
<dbReference type="PROSITE" id="PS51294">
    <property type="entry name" value="HTH_MYB"/>
    <property type="match status" value="2"/>
</dbReference>
<evidence type="ECO:0000256" key="5">
    <source>
        <dbReference type="ARBA" id="ARBA00023163"/>
    </source>
</evidence>
<keyword evidence="2" id="KW-0677">Repeat</keyword>
<feature type="region of interest" description="Disordered" evidence="7">
    <location>
        <begin position="165"/>
        <end position="192"/>
    </location>
</feature>
<dbReference type="AlphaFoldDB" id="A0AAV8Q9P2"/>
<evidence type="ECO:0000256" key="2">
    <source>
        <dbReference type="ARBA" id="ARBA00022737"/>
    </source>
</evidence>
<dbReference type="InterPro" id="IPR017930">
    <property type="entry name" value="Myb_dom"/>
</dbReference>
<name>A0AAV8Q9P2_ENSVE</name>
<evidence type="ECO:0000256" key="4">
    <source>
        <dbReference type="ARBA" id="ARBA00023125"/>
    </source>
</evidence>
<dbReference type="PANTHER" id="PTHR47999:SF96">
    <property type="entry name" value="TRANSCRIPTION REPRESSOR MYB6-LIKE"/>
    <property type="match status" value="1"/>
</dbReference>
<feature type="domain" description="Myb-like" evidence="8">
    <location>
        <begin position="62"/>
        <end position="112"/>
    </location>
</feature>
<evidence type="ECO:0000259" key="9">
    <source>
        <dbReference type="PROSITE" id="PS51294"/>
    </source>
</evidence>
<evidence type="ECO:0000256" key="7">
    <source>
        <dbReference type="SAM" id="MobiDB-lite"/>
    </source>
</evidence>
<dbReference type="FunFam" id="1.10.10.60:FF:000001">
    <property type="entry name" value="MYB-related transcription factor"/>
    <property type="match status" value="1"/>
</dbReference>
<feature type="compositionally biased region" description="Basic and acidic residues" evidence="7">
    <location>
        <begin position="168"/>
        <end position="183"/>
    </location>
</feature>
<keyword evidence="6" id="KW-0539">Nucleus</keyword>
<feature type="domain" description="HTH myb-type" evidence="9">
    <location>
        <begin position="62"/>
        <end position="116"/>
    </location>
</feature>
<keyword evidence="3" id="KW-0805">Transcription regulation</keyword>
<dbReference type="PANTHER" id="PTHR47999">
    <property type="entry name" value="TRANSCRIPTION FACTOR MYB8-RELATED-RELATED"/>
    <property type="match status" value="1"/>
</dbReference>
<evidence type="ECO:0000259" key="8">
    <source>
        <dbReference type="PROSITE" id="PS50090"/>
    </source>
</evidence>
<dbReference type="CDD" id="cd00167">
    <property type="entry name" value="SANT"/>
    <property type="match status" value="2"/>
</dbReference>
<feature type="domain" description="HTH myb-type" evidence="9">
    <location>
        <begin position="9"/>
        <end position="61"/>
    </location>
</feature>
<dbReference type="PROSITE" id="PS50090">
    <property type="entry name" value="MYB_LIKE"/>
    <property type="match status" value="2"/>
</dbReference>
<evidence type="ECO:0000313" key="10">
    <source>
        <dbReference type="EMBL" id="KAJ8471906.1"/>
    </source>
</evidence>
<feature type="region of interest" description="Disordered" evidence="7">
    <location>
        <begin position="118"/>
        <end position="149"/>
    </location>
</feature>
<evidence type="ECO:0000256" key="3">
    <source>
        <dbReference type="ARBA" id="ARBA00023015"/>
    </source>
</evidence>
<feature type="compositionally biased region" description="Basic and acidic residues" evidence="7">
    <location>
        <begin position="125"/>
        <end position="146"/>
    </location>
</feature>
<keyword evidence="5" id="KW-0804">Transcription</keyword>
<dbReference type="GO" id="GO:0005634">
    <property type="term" value="C:nucleus"/>
    <property type="evidence" value="ECO:0007669"/>
    <property type="project" value="UniProtKB-SubCell"/>
</dbReference>
<accession>A0AAV8Q9P2</accession>
<keyword evidence="4" id="KW-0238">DNA-binding</keyword>
<dbReference type="SUPFAM" id="SSF46689">
    <property type="entry name" value="Homeodomain-like"/>
    <property type="match status" value="1"/>
</dbReference>
<protein>
    <submittedName>
        <fullName evidence="10">Uncharacterized protein</fullName>
    </submittedName>
</protein>
<dbReference type="InterPro" id="IPR009057">
    <property type="entry name" value="Homeodomain-like_sf"/>
</dbReference>
<comment type="caution">
    <text evidence="10">The sequence shown here is derived from an EMBL/GenBank/DDBJ whole genome shotgun (WGS) entry which is preliminary data.</text>
</comment>